<evidence type="ECO:0000313" key="12">
    <source>
        <dbReference type="Proteomes" id="UP000241771"/>
    </source>
</evidence>
<dbReference type="GO" id="GO:0031012">
    <property type="term" value="C:extracellular matrix"/>
    <property type="evidence" value="ECO:0007669"/>
    <property type="project" value="InterPro"/>
</dbReference>
<dbReference type="Pfam" id="PF00413">
    <property type="entry name" value="Peptidase_M10"/>
    <property type="match status" value="1"/>
</dbReference>
<evidence type="ECO:0000256" key="1">
    <source>
        <dbReference type="ARBA" id="ARBA00001947"/>
    </source>
</evidence>
<dbReference type="InterPro" id="IPR006026">
    <property type="entry name" value="Peptidase_Metallo"/>
</dbReference>
<dbReference type="InterPro" id="IPR024079">
    <property type="entry name" value="MetalloPept_cat_dom_sf"/>
</dbReference>
<dbReference type="GO" id="GO:0030198">
    <property type="term" value="P:extracellular matrix organization"/>
    <property type="evidence" value="ECO:0007669"/>
    <property type="project" value="TreeGrafter"/>
</dbReference>
<proteinExistence type="inferred from homology"/>
<keyword evidence="6" id="KW-0378">Hydrolase</keyword>
<dbReference type="PANTHER" id="PTHR10201:SF291">
    <property type="entry name" value="MATRIX METALLOPROTEINASE 1, ISOFORM C-RELATED"/>
    <property type="match status" value="1"/>
</dbReference>
<dbReference type="Gene3D" id="3.40.390.10">
    <property type="entry name" value="Collagenase (Catalytic Domain)"/>
    <property type="match status" value="1"/>
</dbReference>
<dbReference type="PANTHER" id="PTHR10201">
    <property type="entry name" value="MATRIX METALLOPROTEINASE"/>
    <property type="match status" value="1"/>
</dbReference>
<dbReference type="GO" id="GO:0004222">
    <property type="term" value="F:metalloendopeptidase activity"/>
    <property type="evidence" value="ECO:0007669"/>
    <property type="project" value="InterPro"/>
</dbReference>
<evidence type="ECO:0000256" key="3">
    <source>
        <dbReference type="ARBA" id="ARBA00022670"/>
    </source>
</evidence>
<evidence type="ECO:0000256" key="5">
    <source>
        <dbReference type="ARBA" id="ARBA00022729"/>
    </source>
</evidence>
<organism evidence="11 12">
    <name type="scientific">Photobacterium sanctipauli</name>
    <dbReference type="NCBI Taxonomy" id="1342794"/>
    <lineage>
        <taxon>Bacteria</taxon>
        <taxon>Pseudomonadati</taxon>
        <taxon>Pseudomonadota</taxon>
        <taxon>Gammaproteobacteria</taxon>
        <taxon>Vibrionales</taxon>
        <taxon>Vibrionaceae</taxon>
        <taxon>Photobacterium</taxon>
    </lineage>
</organism>
<name>A0A2T3NWZ4_9GAMM</name>
<evidence type="ECO:0000256" key="2">
    <source>
        <dbReference type="ARBA" id="ARBA00010370"/>
    </source>
</evidence>
<reference evidence="11 12" key="1">
    <citation type="submission" date="2018-01" db="EMBL/GenBank/DDBJ databases">
        <title>Whole genome sequencing of Histamine producing bacteria.</title>
        <authorList>
            <person name="Butler K."/>
        </authorList>
    </citation>
    <scope>NUCLEOTIDE SEQUENCE [LARGE SCALE GENOMIC DNA]</scope>
    <source>
        <strain evidence="11 12">DSM 100436</strain>
    </source>
</reference>
<keyword evidence="8" id="KW-0482">Metalloprotease</keyword>
<evidence type="ECO:0000259" key="10">
    <source>
        <dbReference type="SMART" id="SM00235"/>
    </source>
</evidence>
<comment type="similarity">
    <text evidence="2">Belongs to the peptidase M10A family.</text>
</comment>
<dbReference type="RefSeq" id="WP_051902191.1">
    <property type="nucleotide sequence ID" value="NZ_JGVO01000404.1"/>
</dbReference>
<evidence type="ECO:0000256" key="6">
    <source>
        <dbReference type="ARBA" id="ARBA00022801"/>
    </source>
</evidence>
<keyword evidence="12" id="KW-1185">Reference proteome</keyword>
<keyword evidence="4" id="KW-0479">Metal-binding</keyword>
<evidence type="ECO:0000256" key="7">
    <source>
        <dbReference type="ARBA" id="ARBA00022833"/>
    </source>
</evidence>
<comment type="caution">
    <text evidence="11">The sequence shown here is derived from an EMBL/GenBank/DDBJ whole genome shotgun (WGS) entry which is preliminary data.</text>
</comment>
<protein>
    <recommendedName>
        <fullName evidence="10">Peptidase metallopeptidase domain-containing protein</fullName>
    </recommendedName>
</protein>
<keyword evidence="3" id="KW-0645">Protease</keyword>
<keyword evidence="5 9" id="KW-0732">Signal</keyword>
<sequence length="248" mass="26087">MGKWKFKSLMAIGLLAGGLSSFNANAFVLQGNSWGGPGTTVTWSLMPTGTPCALPPVEPVGCTITSITDFMPVGAVTEIVNAFAAWSAVADINFVKINDDGAPFNAPTSSGDIRIGGHAFDGPGNTLAHGFFPPPNGLSAAGDIHFDIADTWKIGFGGAGFDIFQVMAHEIGHAIGLEHTAVPNSLLNPFYTEAFRGLQADDIAGAQALYGARQSVFEPETTLLMMLSFAMLALSLRRKENNLQPELS</sequence>
<evidence type="ECO:0000256" key="9">
    <source>
        <dbReference type="SAM" id="SignalP"/>
    </source>
</evidence>
<feature type="signal peptide" evidence="9">
    <location>
        <begin position="1"/>
        <end position="26"/>
    </location>
</feature>
<dbReference type="SMART" id="SM00235">
    <property type="entry name" value="ZnMc"/>
    <property type="match status" value="1"/>
</dbReference>
<accession>A0A2T3NWZ4</accession>
<dbReference type="GO" id="GO:0006508">
    <property type="term" value="P:proteolysis"/>
    <property type="evidence" value="ECO:0007669"/>
    <property type="project" value="UniProtKB-KW"/>
</dbReference>
<keyword evidence="7" id="KW-0862">Zinc</keyword>
<dbReference type="OrthoDB" id="733404at2"/>
<dbReference type="InterPro" id="IPR021190">
    <property type="entry name" value="Pept_M10A"/>
</dbReference>
<evidence type="ECO:0000256" key="4">
    <source>
        <dbReference type="ARBA" id="ARBA00022723"/>
    </source>
</evidence>
<dbReference type="GO" id="GO:0008270">
    <property type="term" value="F:zinc ion binding"/>
    <property type="evidence" value="ECO:0007669"/>
    <property type="project" value="InterPro"/>
</dbReference>
<dbReference type="SUPFAM" id="SSF55486">
    <property type="entry name" value="Metalloproteases ('zincins'), catalytic domain"/>
    <property type="match status" value="1"/>
</dbReference>
<gene>
    <name evidence="11" type="ORF">C9I98_08170</name>
</gene>
<feature type="domain" description="Peptidase metallopeptidase" evidence="10">
    <location>
        <begin position="60"/>
        <end position="212"/>
    </location>
</feature>
<dbReference type="Proteomes" id="UP000241771">
    <property type="component" value="Unassembled WGS sequence"/>
</dbReference>
<dbReference type="EMBL" id="PYMA01000003">
    <property type="protein sequence ID" value="PSW20804.1"/>
    <property type="molecule type" value="Genomic_DNA"/>
</dbReference>
<evidence type="ECO:0000256" key="8">
    <source>
        <dbReference type="ARBA" id="ARBA00023049"/>
    </source>
</evidence>
<evidence type="ECO:0000313" key="11">
    <source>
        <dbReference type="EMBL" id="PSW20804.1"/>
    </source>
</evidence>
<feature type="chain" id="PRO_5015400645" description="Peptidase metallopeptidase domain-containing protein" evidence="9">
    <location>
        <begin position="27"/>
        <end position="248"/>
    </location>
</feature>
<dbReference type="AlphaFoldDB" id="A0A2T3NWZ4"/>
<comment type="cofactor">
    <cofactor evidence="1">
        <name>Zn(2+)</name>
        <dbReference type="ChEBI" id="CHEBI:29105"/>
    </cofactor>
</comment>
<dbReference type="PRINTS" id="PR00138">
    <property type="entry name" value="MATRIXIN"/>
</dbReference>
<dbReference type="GO" id="GO:0030574">
    <property type="term" value="P:collagen catabolic process"/>
    <property type="evidence" value="ECO:0007669"/>
    <property type="project" value="TreeGrafter"/>
</dbReference>
<dbReference type="InterPro" id="IPR001818">
    <property type="entry name" value="Pept_M10_metallopeptidase"/>
</dbReference>